<evidence type="ECO:0000259" key="5">
    <source>
        <dbReference type="Pfam" id="PF00905"/>
    </source>
</evidence>
<dbReference type="SUPFAM" id="SSF56601">
    <property type="entry name" value="beta-lactamase/transpeptidase-like"/>
    <property type="match status" value="1"/>
</dbReference>
<keyword evidence="2 7" id="KW-0121">Carboxypeptidase</keyword>
<dbReference type="GO" id="GO:0051301">
    <property type="term" value="P:cell division"/>
    <property type="evidence" value="ECO:0007669"/>
    <property type="project" value="UniProtKB-KW"/>
</dbReference>
<dbReference type="EC" id="3.4.16.4" evidence="7"/>
<keyword evidence="4" id="KW-0812">Transmembrane</keyword>
<dbReference type="Gene3D" id="3.30.450.330">
    <property type="match status" value="1"/>
</dbReference>
<organism evidence="7 8">
    <name type="scientific">Campylobacter mucosalis CCUG 21559</name>
    <dbReference type="NCBI Taxonomy" id="1032067"/>
    <lineage>
        <taxon>Bacteria</taxon>
        <taxon>Pseudomonadati</taxon>
        <taxon>Campylobacterota</taxon>
        <taxon>Epsilonproteobacteria</taxon>
        <taxon>Campylobacterales</taxon>
        <taxon>Campylobacteraceae</taxon>
        <taxon>Campylobacter</taxon>
    </lineage>
</organism>
<evidence type="ECO:0000259" key="6">
    <source>
        <dbReference type="Pfam" id="PF03717"/>
    </source>
</evidence>
<keyword evidence="2 7" id="KW-0645">Protease</keyword>
<dbReference type="InterPro" id="IPR005311">
    <property type="entry name" value="PBP_dimer"/>
</dbReference>
<dbReference type="PANTHER" id="PTHR30627:SF1">
    <property type="entry name" value="PEPTIDOGLYCAN D,D-TRANSPEPTIDASE FTSI"/>
    <property type="match status" value="1"/>
</dbReference>
<keyword evidence="7" id="KW-0132">Cell division</keyword>
<dbReference type="GO" id="GO:0008658">
    <property type="term" value="F:penicillin binding"/>
    <property type="evidence" value="ECO:0007669"/>
    <property type="project" value="InterPro"/>
</dbReference>
<dbReference type="Pfam" id="PF03717">
    <property type="entry name" value="PBP_dimer"/>
    <property type="match status" value="1"/>
</dbReference>
<dbReference type="AlphaFoldDB" id="A0A6G5QIF8"/>
<dbReference type="EMBL" id="CP012542">
    <property type="protein sequence ID" value="QCD45475.1"/>
    <property type="molecule type" value="Genomic_DNA"/>
</dbReference>
<dbReference type="GO" id="GO:0009002">
    <property type="term" value="F:serine-type D-Ala-D-Ala carboxypeptidase activity"/>
    <property type="evidence" value="ECO:0007669"/>
    <property type="project" value="UniProtKB-EC"/>
</dbReference>
<dbReference type="Pfam" id="PF00905">
    <property type="entry name" value="Transpeptidase"/>
    <property type="match status" value="1"/>
</dbReference>
<sequence>MIQTNPKKSKITFIFLFITFGVIIFIAVVFYRASIERKLPRLQTSEINTALRGSIITKDGFSVAHSQKLYKVMLDTRNIDPNKKDLFIKLYSLYTNDDPKKIESIINSTKGLVTLSYTVEAKDAAYLRELARRLYKKSIFISYRDPKTGLARLSGIDVVESGQNRTFMAKDALTPIIGYTRKKEDNKITKVSGTKGIERSYERYLAPAQDAKLIGLRDVGNNIVFTSDSNIANRVDGYNVVLSVSLKFQTMLEKILDERREFLDAQEIIVCVMHSNTGKILALASSSRYDPSNIKKQDYRALNSTATEYAYEVGSVFKPFIFSILLSEKKVTTTERIKTYNGEYKLGKRTIRDTHPADYMPAADIIKESSNIGMVVLSSRLSGVQIYDGLMKFGFSQKTDIDMPYEQVGIIPPINKLNSETYKGTVSYGYGLTATFMQLMKAYNAFNNKGVILTPMLADHLERNGVIFDIPDVTPPKQAISQEVAKQMKWVLIKVVEDGTGKKARTPGIEVGGKTGTAHIASRSGGYANLYNGSFFGFANDKKGNSYTIGVLAREPKKKYYYFGAQSALPVFKKTVDLLVSEGYLVPSAEDIQADLAKIKSQTGKDKEAKD</sequence>
<keyword evidence="7" id="KW-0131">Cell cycle</keyword>
<gene>
    <name evidence="7" type="primary">ftsI</name>
    <name evidence="7" type="ORF">CMUC_1726</name>
</gene>
<dbReference type="Gene3D" id="3.40.710.10">
    <property type="entry name" value="DD-peptidase/beta-lactamase superfamily"/>
    <property type="match status" value="1"/>
</dbReference>
<feature type="domain" description="Penicillin-binding protein dimerisation" evidence="6">
    <location>
        <begin position="49"/>
        <end position="221"/>
    </location>
</feature>
<protein>
    <submittedName>
        <fullName evidence="7">Cell division protein FtsI / penicillin-binding protein</fullName>
        <ecNumber evidence="7">3.4.16.4</ecNumber>
    </submittedName>
</protein>
<dbReference type="InterPro" id="IPR001460">
    <property type="entry name" value="PCN-bd_Tpept"/>
</dbReference>
<evidence type="ECO:0000313" key="8">
    <source>
        <dbReference type="Proteomes" id="UP000503264"/>
    </source>
</evidence>
<dbReference type="RefSeq" id="WP_171994195.1">
    <property type="nucleotide sequence ID" value="NZ_CP012542.1"/>
</dbReference>
<proteinExistence type="predicted"/>
<feature type="domain" description="Penicillin-binding protein transpeptidase" evidence="5">
    <location>
        <begin position="269"/>
        <end position="575"/>
    </location>
</feature>
<dbReference type="PANTHER" id="PTHR30627">
    <property type="entry name" value="PEPTIDOGLYCAN D,D-TRANSPEPTIDASE"/>
    <property type="match status" value="1"/>
</dbReference>
<comment type="subcellular location">
    <subcellularLocation>
        <location evidence="1">Membrane</location>
    </subcellularLocation>
</comment>
<reference evidence="7 8" key="1">
    <citation type="submission" date="2016-07" db="EMBL/GenBank/DDBJ databases">
        <title>Comparative genomics of the Campylobacter concisus group.</title>
        <authorList>
            <person name="Miller W.G."/>
            <person name="Yee E."/>
            <person name="Chapman M.H."/>
            <person name="Huynh S."/>
            <person name="Bono J.L."/>
            <person name="On S.L.W."/>
            <person name="StLeger J."/>
            <person name="Foster G."/>
            <person name="Parker C.T."/>
        </authorList>
    </citation>
    <scope>NUCLEOTIDE SEQUENCE [LARGE SCALE GENOMIC DNA]</scope>
    <source>
        <strain evidence="7 8">CCUG 21559</strain>
    </source>
</reference>
<evidence type="ECO:0000256" key="4">
    <source>
        <dbReference type="SAM" id="Phobius"/>
    </source>
</evidence>
<name>A0A6G5QIF8_9BACT</name>
<dbReference type="SUPFAM" id="SSF56519">
    <property type="entry name" value="Penicillin binding protein dimerisation domain"/>
    <property type="match status" value="1"/>
</dbReference>
<feature type="transmembrane region" description="Helical" evidence="4">
    <location>
        <begin position="12"/>
        <end position="31"/>
    </location>
</feature>
<accession>A0A6G5QIF8</accession>
<dbReference type="InterPro" id="IPR050515">
    <property type="entry name" value="Beta-lactam/transpept"/>
</dbReference>
<keyword evidence="3 4" id="KW-0472">Membrane</keyword>
<evidence type="ECO:0000256" key="1">
    <source>
        <dbReference type="ARBA" id="ARBA00004370"/>
    </source>
</evidence>
<dbReference type="InterPro" id="IPR036138">
    <property type="entry name" value="PBP_dimer_sf"/>
</dbReference>
<dbReference type="Proteomes" id="UP000503264">
    <property type="component" value="Chromosome"/>
</dbReference>
<keyword evidence="7" id="KW-0378">Hydrolase</keyword>
<keyword evidence="8" id="KW-1185">Reference proteome</keyword>
<evidence type="ECO:0000256" key="2">
    <source>
        <dbReference type="ARBA" id="ARBA00022645"/>
    </source>
</evidence>
<keyword evidence="4" id="KW-1133">Transmembrane helix</keyword>
<dbReference type="GO" id="GO:0071555">
    <property type="term" value="P:cell wall organization"/>
    <property type="evidence" value="ECO:0007669"/>
    <property type="project" value="TreeGrafter"/>
</dbReference>
<dbReference type="Gene3D" id="3.90.1310.10">
    <property type="entry name" value="Penicillin-binding protein 2a (Domain 2)"/>
    <property type="match status" value="1"/>
</dbReference>
<dbReference type="GO" id="GO:0005886">
    <property type="term" value="C:plasma membrane"/>
    <property type="evidence" value="ECO:0007669"/>
    <property type="project" value="TreeGrafter"/>
</dbReference>
<dbReference type="InterPro" id="IPR012338">
    <property type="entry name" value="Beta-lactam/transpept-like"/>
</dbReference>
<evidence type="ECO:0000256" key="3">
    <source>
        <dbReference type="ARBA" id="ARBA00023136"/>
    </source>
</evidence>
<evidence type="ECO:0000313" key="7">
    <source>
        <dbReference type="EMBL" id="QCD45475.1"/>
    </source>
</evidence>